<dbReference type="RefSeq" id="WP_052544164.1">
    <property type="nucleotide sequence ID" value="NZ_CAACXP010000011.1"/>
</dbReference>
<evidence type="ECO:0000256" key="1">
    <source>
        <dbReference type="SAM" id="MobiDB-lite"/>
    </source>
</evidence>
<accession>A0AB38CVP3</accession>
<dbReference type="AlphaFoldDB" id="A0AB38CVP3"/>
<feature type="region of interest" description="Disordered" evidence="1">
    <location>
        <begin position="1"/>
        <end position="43"/>
    </location>
</feature>
<sequence>MSDTPVLDPVEDAGATNTTPESNDTGEQDSAPQNREARYRVERNEAREQLAAAELRLVQLQTAELHRLAGSILSAPEDITLAGKPLADFLTPEGWVDRAAVEAAAREVAQTRPGLAKYQPGYDPSQGHGIPAARTAGWAALLEP</sequence>
<dbReference type="EMBL" id="FSHM01000002">
    <property type="protein sequence ID" value="SIA56140.1"/>
    <property type="molecule type" value="Genomic_DNA"/>
</dbReference>
<protein>
    <submittedName>
        <fullName evidence="2">Uncharacterized protein</fullName>
    </submittedName>
</protein>
<name>A0AB38CVP3_9MYCO</name>
<comment type="caution">
    <text evidence="2">The sequence shown here is derived from an EMBL/GenBank/DDBJ whole genome shotgun (WGS) entry which is preliminary data.</text>
</comment>
<evidence type="ECO:0000313" key="3">
    <source>
        <dbReference type="Proteomes" id="UP000185210"/>
    </source>
</evidence>
<organism evidence="2 3">
    <name type="scientific">Mycobacteroides abscessus subsp. abscessus</name>
    <dbReference type="NCBI Taxonomy" id="1185650"/>
    <lineage>
        <taxon>Bacteria</taxon>
        <taxon>Bacillati</taxon>
        <taxon>Actinomycetota</taxon>
        <taxon>Actinomycetes</taxon>
        <taxon>Mycobacteriales</taxon>
        <taxon>Mycobacteriaceae</taxon>
        <taxon>Mycobacteroides</taxon>
        <taxon>Mycobacteroides abscessus</taxon>
    </lineage>
</organism>
<gene>
    <name evidence="2" type="ORF">SAMEA2070301_01459</name>
</gene>
<evidence type="ECO:0000313" key="2">
    <source>
        <dbReference type="EMBL" id="SIA56140.1"/>
    </source>
</evidence>
<feature type="compositionally biased region" description="Polar residues" evidence="1">
    <location>
        <begin position="15"/>
        <end position="33"/>
    </location>
</feature>
<proteinExistence type="predicted"/>
<reference evidence="2 3" key="1">
    <citation type="submission" date="2016-11" db="EMBL/GenBank/DDBJ databases">
        <authorList>
            <consortium name="Pathogen Informatics"/>
        </authorList>
    </citation>
    <scope>NUCLEOTIDE SEQUENCE [LARGE SCALE GENOMIC DNA]</scope>
    <source>
        <strain evidence="2 3">104</strain>
    </source>
</reference>
<dbReference type="Proteomes" id="UP000185210">
    <property type="component" value="Unassembled WGS sequence"/>
</dbReference>